<keyword evidence="2" id="KW-1185">Reference proteome</keyword>
<accession>A0A7Z0N9E2</accession>
<dbReference type="EMBL" id="JACCGK010000015">
    <property type="protein sequence ID" value="NYT74098.1"/>
    <property type="molecule type" value="Genomic_DNA"/>
</dbReference>
<evidence type="ECO:0000313" key="1">
    <source>
        <dbReference type="EMBL" id="NYT74098.1"/>
    </source>
</evidence>
<organism evidence="1 2">
    <name type="scientific">Vreelandella sedimenti</name>
    <dbReference type="NCBI Taxonomy" id="2729618"/>
    <lineage>
        <taxon>Bacteria</taxon>
        <taxon>Pseudomonadati</taxon>
        <taxon>Pseudomonadota</taxon>
        <taxon>Gammaproteobacteria</taxon>
        <taxon>Oceanospirillales</taxon>
        <taxon>Halomonadaceae</taxon>
        <taxon>Vreelandella</taxon>
    </lineage>
</organism>
<gene>
    <name evidence="1" type="ORF">HZU72_16925</name>
</gene>
<reference evidence="1 2" key="1">
    <citation type="submission" date="2020-07" db="EMBL/GenBank/DDBJ databases">
        <title>Halomonas sp. QX-2 draft genome sequence.</title>
        <authorList>
            <person name="Qiu X."/>
        </authorList>
    </citation>
    <scope>NUCLEOTIDE SEQUENCE [LARGE SCALE GENOMIC DNA]</scope>
    <source>
        <strain evidence="1 2">QX-2</strain>
    </source>
</reference>
<proteinExistence type="predicted"/>
<dbReference type="Proteomes" id="UP000520876">
    <property type="component" value="Unassembled WGS sequence"/>
</dbReference>
<dbReference type="AlphaFoldDB" id="A0A7Z0N9E2"/>
<comment type="caution">
    <text evidence="1">The sequence shown here is derived from an EMBL/GenBank/DDBJ whole genome shotgun (WGS) entry which is preliminary data.</text>
</comment>
<evidence type="ECO:0000313" key="2">
    <source>
        <dbReference type="Proteomes" id="UP000520876"/>
    </source>
</evidence>
<name>A0A7Z0N9E2_9GAMM</name>
<sequence length="156" mass="16991">MIAIPVQNRLTLDSEVGLLSDVAACIKFQSDSVIVINMKHRIIAHSQLAPLNPVTELTVRNVHRYDSASTGLWLAVNPQVDNTDWQEAIAVINETLTKDPCGICTALSVEIEVYLADDSAQLIIVKLVPGNIGALVSTLKTNFKAAPIDCLCERRI</sequence>
<dbReference type="RefSeq" id="WP_180094178.1">
    <property type="nucleotide sequence ID" value="NZ_JACCGK010000015.1"/>
</dbReference>
<protein>
    <submittedName>
        <fullName evidence="1">Uncharacterized protein</fullName>
    </submittedName>
</protein>